<feature type="compositionally biased region" description="Polar residues" evidence="1">
    <location>
        <begin position="1"/>
        <end position="11"/>
    </location>
</feature>
<dbReference type="AlphaFoldDB" id="A0A370GQL8"/>
<proteinExistence type="predicted"/>
<evidence type="ECO:0000256" key="1">
    <source>
        <dbReference type="SAM" id="MobiDB-lite"/>
    </source>
</evidence>
<organism evidence="2 3">
    <name type="scientific">Aquicella lusitana</name>
    <dbReference type="NCBI Taxonomy" id="254246"/>
    <lineage>
        <taxon>Bacteria</taxon>
        <taxon>Pseudomonadati</taxon>
        <taxon>Pseudomonadota</taxon>
        <taxon>Gammaproteobacteria</taxon>
        <taxon>Legionellales</taxon>
        <taxon>Coxiellaceae</taxon>
        <taxon>Aquicella</taxon>
    </lineage>
</organism>
<evidence type="ECO:0000313" key="2">
    <source>
        <dbReference type="EMBL" id="RDI44784.1"/>
    </source>
</evidence>
<evidence type="ECO:0000313" key="3">
    <source>
        <dbReference type="Proteomes" id="UP000254720"/>
    </source>
</evidence>
<feature type="compositionally biased region" description="Pro residues" evidence="1">
    <location>
        <begin position="35"/>
        <end position="46"/>
    </location>
</feature>
<feature type="region of interest" description="Disordered" evidence="1">
    <location>
        <begin position="1"/>
        <end position="143"/>
    </location>
</feature>
<reference evidence="2 3" key="1">
    <citation type="submission" date="2018-07" db="EMBL/GenBank/DDBJ databases">
        <title>Genomic Encyclopedia of Type Strains, Phase IV (KMG-IV): sequencing the most valuable type-strain genomes for metagenomic binning, comparative biology and taxonomic classification.</title>
        <authorList>
            <person name="Goeker M."/>
        </authorList>
    </citation>
    <scope>NUCLEOTIDE SEQUENCE [LARGE SCALE GENOMIC DNA]</scope>
    <source>
        <strain evidence="2 3">DSM 16500</strain>
    </source>
</reference>
<comment type="caution">
    <text evidence="2">The sequence shown here is derived from an EMBL/GenBank/DDBJ whole genome shotgun (WGS) entry which is preliminary data.</text>
</comment>
<protein>
    <submittedName>
        <fullName evidence="2">Uncharacterized protein</fullName>
    </submittedName>
</protein>
<name>A0A370GQL8_9COXI</name>
<gene>
    <name evidence="2" type="ORF">C8D86_10836</name>
</gene>
<feature type="compositionally biased region" description="Basic and acidic residues" evidence="1">
    <location>
        <begin position="79"/>
        <end position="89"/>
    </location>
</feature>
<feature type="compositionally biased region" description="Polar residues" evidence="1">
    <location>
        <begin position="122"/>
        <end position="143"/>
    </location>
</feature>
<dbReference type="EMBL" id="QQAX01000008">
    <property type="protein sequence ID" value="RDI44784.1"/>
    <property type="molecule type" value="Genomic_DNA"/>
</dbReference>
<accession>A0A370GQL8</accession>
<feature type="region of interest" description="Disordered" evidence="1">
    <location>
        <begin position="307"/>
        <end position="357"/>
    </location>
</feature>
<dbReference type="Proteomes" id="UP000254720">
    <property type="component" value="Unassembled WGS sequence"/>
</dbReference>
<feature type="compositionally biased region" description="Pro residues" evidence="1">
    <location>
        <begin position="63"/>
        <end position="74"/>
    </location>
</feature>
<sequence length="357" mass="39147">MYSQGRNSSQRKIIEVLSSPQKEERADLLNNRALPPVPQKPLPPVPAGNASTRRVMQGKKTIPPVPVKPLPPIPVSQRADSKSAAEKKQTSWPPQKTVPLVSPPDAKGRSQSDSALAGPHANPNSLAPVSQVPNQKPSLQGSSLPDLYARSDLRLSIFVKEIVIQSHEALLNPSLAPYVSEQDDIHAGKRCAKNFIEKLRSPGLDRSDKEQSCLLGLLTKLFQLTTKQQLDFFAELKKSTVNPEDCKKMTEIFDLNEQKMADLNIKLSTLKKFMDLVKTVADGQSVTLDSLTSQPVPAQRPLPMAQSCRQFQPPSKGHQAATRLEDPHATENNASNEKPDDTKPEKTGWVKCSGKTA</sequence>
<keyword evidence="3" id="KW-1185">Reference proteome</keyword>
<feature type="compositionally biased region" description="Basic and acidic residues" evidence="1">
    <location>
        <begin position="337"/>
        <end position="348"/>
    </location>
</feature>